<keyword evidence="1" id="KW-0472">Membrane</keyword>
<dbReference type="InterPro" id="IPR053148">
    <property type="entry name" value="PD-DEXK-like_domain"/>
</dbReference>
<dbReference type="PANTHER" id="PTHR30547:SF0">
    <property type="entry name" value="BLR8175 PROTEIN"/>
    <property type="match status" value="1"/>
</dbReference>
<sequence length="109" mass="12106">MRAGSAVTNLTERLPPPQSDLAREALKDPYIFDFVDLVEDAQERDIEQALTRHITRFLLELGAGFGFLATLLLTTSAIAFYGLSQLNEQLDNIARVNNTEARLANALRS</sequence>
<dbReference type="InterPro" id="IPR009362">
    <property type="entry name" value="YhcG_C"/>
</dbReference>
<evidence type="ECO:0000259" key="2">
    <source>
        <dbReference type="Pfam" id="PF06250"/>
    </source>
</evidence>
<evidence type="ECO:0000313" key="4">
    <source>
        <dbReference type="Proteomes" id="UP000183529"/>
    </source>
</evidence>
<protein>
    <recommendedName>
        <fullName evidence="2">YhcG PDDEXK nuclease domain-containing protein</fullName>
    </recommendedName>
</protein>
<reference evidence="3 4" key="1">
    <citation type="submission" date="2016-10" db="EMBL/GenBank/DDBJ databases">
        <authorList>
            <person name="Varghese N."/>
            <person name="Submissions S."/>
        </authorList>
    </citation>
    <scope>NUCLEOTIDE SEQUENCE [LARGE SCALE GENOMIC DNA]</scope>
    <source>
        <strain evidence="3 4">LMG 22274</strain>
    </source>
</reference>
<keyword evidence="1" id="KW-1133">Transmembrane helix</keyword>
<dbReference type="PANTHER" id="PTHR30547">
    <property type="entry name" value="UNCHARACTERIZED PROTEIN YHCG-RELATED"/>
    <property type="match status" value="1"/>
</dbReference>
<organism evidence="3 4">
    <name type="scientific">Paraburkholderia tropica</name>
    <dbReference type="NCBI Taxonomy" id="92647"/>
    <lineage>
        <taxon>Bacteria</taxon>
        <taxon>Pseudomonadati</taxon>
        <taxon>Pseudomonadota</taxon>
        <taxon>Betaproteobacteria</taxon>
        <taxon>Burkholderiales</taxon>
        <taxon>Burkholderiaceae</taxon>
        <taxon>Paraburkholderia</taxon>
    </lineage>
</organism>
<name>A0AAQ1GPU9_9BURK</name>
<dbReference type="Pfam" id="PF06250">
    <property type="entry name" value="YhcG_C"/>
    <property type="match status" value="1"/>
</dbReference>
<accession>A0AAQ1GPU9</accession>
<keyword evidence="1" id="KW-0812">Transmembrane</keyword>
<dbReference type="AlphaFoldDB" id="A0AAQ1GPU9"/>
<feature type="transmembrane region" description="Helical" evidence="1">
    <location>
        <begin position="57"/>
        <end position="81"/>
    </location>
</feature>
<dbReference type="EMBL" id="FNZM01000052">
    <property type="protein sequence ID" value="SEK15837.1"/>
    <property type="molecule type" value="Genomic_DNA"/>
</dbReference>
<feature type="domain" description="YhcG PDDEXK nuclease" evidence="2">
    <location>
        <begin position="24"/>
        <end position="70"/>
    </location>
</feature>
<evidence type="ECO:0000313" key="3">
    <source>
        <dbReference type="EMBL" id="SEK15837.1"/>
    </source>
</evidence>
<dbReference type="Proteomes" id="UP000183529">
    <property type="component" value="Unassembled WGS sequence"/>
</dbReference>
<comment type="caution">
    <text evidence="3">The sequence shown here is derived from an EMBL/GenBank/DDBJ whole genome shotgun (WGS) entry which is preliminary data.</text>
</comment>
<evidence type="ECO:0000256" key="1">
    <source>
        <dbReference type="SAM" id="Phobius"/>
    </source>
</evidence>
<gene>
    <name evidence="3" type="ORF">SAMN05216550_1527</name>
</gene>
<proteinExistence type="predicted"/>